<dbReference type="GO" id="GO:0046976">
    <property type="term" value="F:histone H3K27 methyltransferase activity"/>
    <property type="evidence" value="ECO:0007669"/>
    <property type="project" value="TreeGrafter"/>
</dbReference>
<evidence type="ECO:0000256" key="3">
    <source>
        <dbReference type="ARBA" id="ARBA00022691"/>
    </source>
</evidence>
<dbReference type="GO" id="GO:0031507">
    <property type="term" value="P:heterochromatin formation"/>
    <property type="evidence" value="ECO:0007669"/>
    <property type="project" value="TreeGrafter"/>
</dbReference>
<evidence type="ECO:0000256" key="2">
    <source>
        <dbReference type="ARBA" id="ARBA00022679"/>
    </source>
</evidence>
<feature type="compositionally biased region" description="Acidic residues" evidence="6">
    <location>
        <begin position="1503"/>
        <end position="1512"/>
    </location>
</feature>
<dbReference type="GO" id="GO:0032259">
    <property type="term" value="P:methylation"/>
    <property type="evidence" value="ECO:0007669"/>
    <property type="project" value="UniProtKB-KW"/>
</dbReference>
<evidence type="ECO:0008006" key="11">
    <source>
        <dbReference type="Google" id="ProtNLM"/>
    </source>
</evidence>
<evidence type="ECO:0000256" key="4">
    <source>
        <dbReference type="ARBA" id="ARBA00023015"/>
    </source>
</evidence>
<dbReference type="InterPro" id="IPR026489">
    <property type="entry name" value="CXC_dom"/>
</dbReference>
<protein>
    <recommendedName>
        <fullName evidence="11">SET domain-containing protein</fullName>
    </recommendedName>
</protein>
<keyword evidence="5" id="KW-0804">Transcription</keyword>
<feature type="compositionally biased region" description="Basic residues" evidence="6">
    <location>
        <begin position="1613"/>
        <end position="1632"/>
    </location>
</feature>
<feature type="compositionally biased region" description="Basic residues" evidence="6">
    <location>
        <begin position="1413"/>
        <end position="1423"/>
    </location>
</feature>
<evidence type="ECO:0000259" key="7">
    <source>
        <dbReference type="PROSITE" id="PS50280"/>
    </source>
</evidence>
<dbReference type="InterPro" id="IPR046341">
    <property type="entry name" value="SET_dom_sf"/>
</dbReference>
<gene>
    <name evidence="9" type="ORF">GJ744_007874</name>
</gene>
<feature type="compositionally biased region" description="Basic and acidic residues" evidence="6">
    <location>
        <begin position="459"/>
        <end position="494"/>
    </location>
</feature>
<feature type="compositionally biased region" description="Basic and acidic residues" evidence="6">
    <location>
        <begin position="291"/>
        <end position="301"/>
    </location>
</feature>
<keyword evidence="1" id="KW-0489">Methyltransferase</keyword>
<feature type="compositionally biased region" description="Acidic residues" evidence="6">
    <location>
        <begin position="1468"/>
        <end position="1496"/>
    </location>
</feature>
<dbReference type="PANTHER" id="PTHR45747:SF4">
    <property type="entry name" value="HISTONE-LYSINE N-METHYLTRANSFERASE E(Z)"/>
    <property type="match status" value="1"/>
</dbReference>
<keyword evidence="4" id="KW-0805">Transcription regulation</keyword>
<feature type="compositionally biased region" description="Low complexity" evidence="6">
    <location>
        <begin position="1523"/>
        <end position="1542"/>
    </location>
</feature>
<feature type="compositionally biased region" description="Polar residues" evidence="6">
    <location>
        <begin position="18"/>
        <end position="37"/>
    </location>
</feature>
<proteinExistence type="predicted"/>
<dbReference type="PANTHER" id="PTHR45747">
    <property type="entry name" value="HISTONE-LYSINE N-METHYLTRANSFERASE E(Z)"/>
    <property type="match status" value="1"/>
</dbReference>
<dbReference type="SMART" id="SM00317">
    <property type="entry name" value="SET"/>
    <property type="match status" value="1"/>
</dbReference>
<dbReference type="PROSITE" id="PS50280">
    <property type="entry name" value="SET"/>
    <property type="match status" value="1"/>
</dbReference>
<keyword evidence="10" id="KW-1185">Reference proteome</keyword>
<comment type="caution">
    <text evidence="9">The sequence shown here is derived from an EMBL/GenBank/DDBJ whole genome shotgun (WGS) entry which is preliminary data.</text>
</comment>
<feature type="compositionally biased region" description="Polar residues" evidence="6">
    <location>
        <begin position="84"/>
        <end position="119"/>
    </location>
</feature>
<evidence type="ECO:0000313" key="9">
    <source>
        <dbReference type="EMBL" id="KAF7513823.1"/>
    </source>
</evidence>
<feature type="compositionally biased region" description="Polar residues" evidence="6">
    <location>
        <begin position="376"/>
        <end position="387"/>
    </location>
</feature>
<dbReference type="GO" id="GO:0003682">
    <property type="term" value="F:chromatin binding"/>
    <property type="evidence" value="ECO:0007669"/>
    <property type="project" value="TreeGrafter"/>
</dbReference>
<organism evidence="9 10">
    <name type="scientific">Endocarpon pusillum</name>
    <dbReference type="NCBI Taxonomy" id="364733"/>
    <lineage>
        <taxon>Eukaryota</taxon>
        <taxon>Fungi</taxon>
        <taxon>Dikarya</taxon>
        <taxon>Ascomycota</taxon>
        <taxon>Pezizomycotina</taxon>
        <taxon>Eurotiomycetes</taxon>
        <taxon>Chaetothyriomycetidae</taxon>
        <taxon>Verrucariales</taxon>
        <taxon>Verrucariaceae</taxon>
        <taxon>Endocarpon</taxon>
    </lineage>
</organism>
<dbReference type="EMBL" id="JAACFV010000004">
    <property type="protein sequence ID" value="KAF7513823.1"/>
    <property type="molecule type" value="Genomic_DNA"/>
</dbReference>
<keyword evidence="3" id="KW-0949">S-adenosyl-L-methionine</keyword>
<feature type="compositionally biased region" description="Polar residues" evidence="6">
    <location>
        <begin position="334"/>
        <end position="346"/>
    </location>
</feature>
<dbReference type="GO" id="GO:0005634">
    <property type="term" value="C:nucleus"/>
    <property type="evidence" value="ECO:0007669"/>
    <property type="project" value="TreeGrafter"/>
</dbReference>
<reference evidence="9" key="1">
    <citation type="submission" date="2020-02" db="EMBL/GenBank/DDBJ databases">
        <authorList>
            <person name="Palmer J.M."/>
        </authorList>
    </citation>
    <scope>NUCLEOTIDE SEQUENCE</scope>
    <source>
        <strain evidence="9">EPUS1.4</strain>
        <tissue evidence="9">Thallus</tissue>
    </source>
</reference>
<feature type="compositionally biased region" description="Basic and acidic residues" evidence="6">
    <location>
        <begin position="429"/>
        <end position="438"/>
    </location>
</feature>
<feature type="compositionally biased region" description="Low complexity" evidence="6">
    <location>
        <begin position="63"/>
        <end position="72"/>
    </location>
</feature>
<dbReference type="OrthoDB" id="6141102at2759"/>
<name>A0A8H7EA23_9EURO</name>
<dbReference type="SUPFAM" id="SSF82199">
    <property type="entry name" value="SET domain"/>
    <property type="match status" value="1"/>
</dbReference>
<feature type="region of interest" description="Disordered" evidence="6">
    <location>
        <begin position="531"/>
        <end position="552"/>
    </location>
</feature>
<dbReference type="InterPro" id="IPR045318">
    <property type="entry name" value="EZH1/2-like"/>
</dbReference>
<evidence type="ECO:0000256" key="5">
    <source>
        <dbReference type="ARBA" id="ARBA00023163"/>
    </source>
</evidence>
<feature type="compositionally biased region" description="Polar residues" evidence="6">
    <location>
        <begin position="253"/>
        <end position="262"/>
    </location>
</feature>
<feature type="region of interest" description="Disordered" evidence="6">
    <location>
        <begin position="1393"/>
        <end position="1643"/>
    </location>
</feature>
<evidence type="ECO:0000259" key="8">
    <source>
        <dbReference type="PROSITE" id="PS51633"/>
    </source>
</evidence>
<feature type="domain" description="SET" evidence="7">
    <location>
        <begin position="1197"/>
        <end position="1320"/>
    </location>
</feature>
<dbReference type="InterPro" id="IPR001214">
    <property type="entry name" value="SET_dom"/>
</dbReference>
<feature type="domain" description="CXC" evidence="8">
    <location>
        <begin position="1072"/>
        <end position="1187"/>
    </location>
</feature>
<evidence type="ECO:0000256" key="1">
    <source>
        <dbReference type="ARBA" id="ARBA00022603"/>
    </source>
</evidence>
<dbReference type="PROSITE" id="PS51633">
    <property type="entry name" value="CXC"/>
    <property type="match status" value="1"/>
</dbReference>
<feature type="compositionally biased region" description="Low complexity" evidence="6">
    <location>
        <begin position="1590"/>
        <end position="1612"/>
    </location>
</feature>
<feature type="region of interest" description="Disordered" evidence="6">
    <location>
        <begin position="429"/>
        <end position="510"/>
    </location>
</feature>
<keyword evidence="2" id="KW-0808">Transferase</keyword>
<feature type="region of interest" description="Disordered" evidence="6">
    <location>
        <begin position="875"/>
        <end position="925"/>
    </location>
</feature>
<dbReference type="Gene3D" id="2.170.270.10">
    <property type="entry name" value="SET domain"/>
    <property type="match status" value="1"/>
</dbReference>
<accession>A0A8H7EA23</accession>
<feature type="region of interest" description="Disordered" evidence="6">
    <location>
        <begin position="1"/>
        <end position="120"/>
    </location>
</feature>
<feature type="compositionally biased region" description="Polar residues" evidence="6">
    <location>
        <begin position="269"/>
        <end position="284"/>
    </location>
</feature>
<sequence>MSTPITISDDEDECKGTSWPTASYHQYGTPSMASFQPQYERGPRSGPSVGGGAFQNPLHDIFSTSSRPSSLSVREKQVVGPVSAPSTFAPGSQRSSATFPTSQSAAGHQKSGQASSNSVEVIDLTKDDIQLERSMNLYPCRVTQSAHTERQSLQPNVDSLNTFKAAPNLFAETNSGASIKFPDSSSRMECLPGKSGTRTQAGETTNGDVDNGLSPTIPGSGSVGRSQDSLDIPPRPRRTVPWFSHENGPLESRQGTGFSFRTTDLHRSGSAQEESWSEGVSRNSTPRRRHPDPAKEFIESLKRHREGYRVSQQSQIPTGPRLKLNPPKPPSSPQQGLISSVYSSNGFKPGRSLRTGKSVISINNDKGGLGQRRTPRSLSTDTQQTHFNESDSDDATAKLLRSIDQASAMYNKEPQESPGPHMAAPAEEFHHEYSRESQPEYTSPHSPLKPLSHQGSPELGERFTEMDDVERVSESRSEIDRETATSAPHSERLPATDSFMGNPELQHSPSPGRMLPTKELLGEVVVEECQQSTSNPESLACGEDGSNERGDVTPDMKLLEAIFRPLVEEMRVDQEYLVAGYLTRARKDAMEFPGPKIDKSLPDPFAAANTTPTKQSSSFNPLRRVKMESKVVNARNKAPLNESQAIAFQSYTQRLPKYNSIVRLGLNILAPNDKDLRYLPYFPSEEEKDGADAADHKRREELLEGFDDRIKFLPQERKCAEQADFWKEHAEYFLEEVGCTCVDVMFYLLHDEDAEWRPKCQISEEALSQWQNREMWCSACETKFEGDHWDRLSETLETHKPDEKTLALAGLVCSVFSKFARFSIWHIVSTDADVLSLMKETERSWGAEREPRRPKSQPLCMLCHVFDCPTHGAYPEDDLSSRSSSEGGRGTPKTDQDSSSDSSEEVETKQNIRQTVALPERPRPDGQQHMCGFFCVDPRIQDEDILGLHPNGEVKGTYNTNKIKETGDPGFADEETCSESCFWDLSHRSGRSINDLVRSHRNERFADWTEKDIKLYRAMLAACASIRRGPCIMAITVARPCSVIFRELLFDLHSTPHPVAISGTENPQPPLTNGYKDKNYWFESSQTYDHHKRRPFVPCSHRGPCHKNPDCTCWTGKIACEWICGCDRACSRRFQGCRCVARGAKVCFKDSNCDCWILNRECDPWLCGKCGVLEVLDPVNRHDDSILKGRCKNAMIQRNVPKRTLKGPSEVHGWGLFAGTDIRANEFIGEYKGEVISEEESNRRGLVYHYRGIEYLFRLNKEQEIDSSRAGNKMRFINNSERPSTINIYPQPMLCNGVQRIGLFAKRNLSAGEEMFFRYGYPESVTKHFWEKEDLQARRALNNDNVLDGNEASKAERVKGKGVKAAVVATKQTAKKGVSRRIKKVLQRRAHFPDDIADDGEPEASSSRPLSHQLHRSKKRKRNSSPVIDETAFDLAGAESKDSGEEEEGNAPGPSGSSIGARTQVAESDTDDEEYEEDDEEDDDASDDDDDEEDDNSIIGSDMEADMFDEDVMVNPTARRPRASTSASASQSLLSSRQGSSGNNNKRSLQTAAARAVSLENRRRAKERKHGSMSEAGGGMATDVEHHGRPPSSGAAAAAARPVVVGSTISRPRSSRSKKKKSKPGTGRKRGRPLGWKKGVDFK</sequence>
<dbReference type="Pfam" id="PF00856">
    <property type="entry name" value="SET"/>
    <property type="match status" value="1"/>
</dbReference>
<evidence type="ECO:0000256" key="6">
    <source>
        <dbReference type="SAM" id="MobiDB-lite"/>
    </source>
</evidence>
<evidence type="ECO:0000313" key="10">
    <source>
        <dbReference type="Proteomes" id="UP000606974"/>
    </source>
</evidence>
<dbReference type="Proteomes" id="UP000606974">
    <property type="component" value="Unassembled WGS sequence"/>
</dbReference>
<feature type="region of interest" description="Disordered" evidence="6">
    <location>
        <begin position="180"/>
        <end position="396"/>
    </location>
</feature>
<feature type="compositionally biased region" description="Polar residues" evidence="6">
    <location>
        <begin position="196"/>
        <end position="229"/>
    </location>
</feature>